<proteinExistence type="predicted"/>
<dbReference type="PANTHER" id="PTHR10492:SF57">
    <property type="entry name" value="ATP-DEPENDENT DNA HELICASE"/>
    <property type="match status" value="1"/>
</dbReference>
<evidence type="ECO:0000313" key="2">
    <source>
        <dbReference type="Proteomes" id="UP000789759"/>
    </source>
</evidence>
<dbReference type="PANTHER" id="PTHR10492">
    <property type="match status" value="1"/>
</dbReference>
<protein>
    <submittedName>
        <fullName evidence="1">22334_t:CDS:1</fullName>
    </submittedName>
</protein>
<reference evidence="1" key="1">
    <citation type="submission" date="2021-06" db="EMBL/GenBank/DDBJ databases">
        <authorList>
            <person name="Kallberg Y."/>
            <person name="Tangrot J."/>
            <person name="Rosling A."/>
        </authorList>
    </citation>
    <scope>NUCLEOTIDE SEQUENCE</scope>
    <source>
        <strain evidence="1">FL966</strain>
    </source>
</reference>
<name>A0A9N9HNT4_9GLOM</name>
<comment type="caution">
    <text evidence="1">The sequence shown here is derived from an EMBL/GenBank/DDBJ whole genome shotgun (WGS) entry which is preliminary data.</text>
</comment>
<accession>A0A9N9HNT4</accession>
<gene>
    <name evidence="1" type="ORF">CPELLU_LOCUS11687</name>
</gene>
<dbReference type="AlphaFoldDB" id="A0A9N9HNT4"/>
<keyword evidence="2" id="KW-1185">Reference proteome</keyword>
<dbReference type="OrthoDB" id="2447509at2759"/>
<organism evidence="1 2">
    <name type="scientific">Cetraspora pellucida</name>
    <dbReference type="NCBI Taxonomy" id="1433469"/>
    <lineage>
        <taxon>Eukaryota</taxon>
        <taxon>Fungi</taxon>
        <taxon>Fungi incertae sedis</taxon>
        <taxon>Mucoromycota</taxon>
        <taxon>Glomeromycotina</taxon>
        <taxon>Glomeromycetes</taxon>
        <taxon>Diversisporales</taxon>
        <taxon>Gigasporaceae</taxon>
        <taxon>Cetraspora</taxon>
    </lineage>
</organism>
<dbReference type="EMBL" id="CAJVQA010010597">
    <property type="protein sequence ID" value="CAG8698516.1"/>
    <property type="molecule type" value="Genomic_DNA"/>
</dbReference>
<sequence length="460" mass="53669">MQVSSPSETADKLEEHRKELNRQRQIWYRNKRKASNTNTVSEELQHLLASEVPIVVIDSVASSLTSELTNIQTDQSAKFWMAEKDHNSNRTSPKFALCYTHGKVQLPPLTELPAYLLHLYTSNESLPNQFHNNIRGYNNALAYTSFGANIDNQFQGQGVSNFWIHGQVYHPSEIAVIMVGDGYDVNLTNRDILLRLYDRGDDGWHVDIPLTGNIRQKRVTMMQFYSYRLQVKDGNWLHNNNSLQTSAEAEAEPIDKIKMYLDARYISVSESIYRIFHYKMHSRTLLVQRLTVHLPDYQYITFQDGKNLQHVLNRANMHMTILTAWFQENVENIAARIYTYIDFSVYYTWNAFCHKWKPRKNATIMIGRLYMVQTSEEKRYYLRTLLICVRGATSFDDLKTVNEHVCRSFKEVCIRLGLLQDDAEWNACLFEASAIQTEQQLRHLFAMILLFCQPIEPKIL</sequence>
<evidence type="ECO:0000313" key="1">
    <source>
        <dbReference type="EMBL" id="CAG8698516.1"/>
    </source>
</evidence>
<dbReference type="Proteomes" id="UP000789759">
    <property type="component" value="Unassembled WGS sequence"/>
</dbReference>